<keyword evidence="2" id="KW-1185">Reference proteome</keyword>
<organism evidence="1 2">
    <name type="scientific">Pyrus ussuriensis x Pyrus communis</name>
    <dbReference type="NCBI Taxonomy" id="2448454"/>
    <lineage>
        <taxon>Eukaryota</taxon>
        <taxon>Viridiplantae</taxon>
        <taxon>Streptophyta</taxon>
        <taxon>Embryophyta</taxon>
        <taxon>Tracheophyta</taxon>
        <taxon>Spermatophyta</taxon>
        <taxon>Magnoliopsida</taxon>
        <taxon>eudicotyledons</taxon>
        <taxon>Gunneridae</taxon>
        <taxon>Pentapetalae</taxon>
        <taxon>rosids</taxon>
        <taxon>fabids</taxon>
        <taxon>Rosales</taxon>
        <taxon>Rosaceae</taxon>
        <taxon>Amygdaloideae</taxon>
        <taxon>Maleae</taxon>
        <taxon>Pyrus</taxon>
    </lineage>
</organism>
<dbReference type="AlphaFoldDB" id="A0A5N5HFW5"/>
<dbReference type="PANTHER" id="PTHR34222">
    <property type="entry name" value="GAG_PRE-INTEGRS DOMAIN-CONTAINING PROTEIN"/>
    <property type="match status" value="1"/>
</dbReference>
<evidence type="ECO:0000313" key="2">
    <source>
        <dbReference type="Proteomes" id="UP000327157"/>
    </source>
</evidence>
<gene>
    <name evidence="1" type="ORF">D8674_020514</name>
</gene>
<dbReference type="EMBL" id="SMOL01000157">
    <property type="protein sequence ID" value="KAB2626896.1"/>
    <property type="molecule type" value="Genomic_DNA"/>
</dbReference>
<dbReference type="Proteomes" id="UP000327157">
    <property type="component" value="Chromosome 2"/>
</dbReference>
<sequence length="194" mass="21847">MKFLMGLNESYVSVHSNTLLQDPLPTVNKAYSLVLRHKKQSKVTAGKAQAQPDTAVFAVKNSSRESEGEKGNLKYPNCNKTNHTAQNYRAHLKSEYCCKKKAAAEAEFGVVISERNQAATCMTERKEMKFPFTAEECKQILSVLQNRSSSVNHVGNSTTYEELCVNQFILYNHFSAPILYHTRPTFGDDDWDGN</sequence>
<comment type="caution">
    <text evidence="1">The sequence shown here is derived from an EMBL/GenBank/DDBJ whole genome shotgun (WGS) entry which is preliminary data.</text>
</comment>
<dbReference type="OrthoDB" id="1742189at2759"/>
<reference evidence="1 2" key="1">
    <citation type="submission" date="2019-09" db="EMBL/GenBank/DDBJ databases">
        <authorList>
            <person name="Ou C."/>
        </authorList>
    </citation>
    <scope>NUCLEOTIDE SEQUENCE [LARGE SCALE GENOMIC DNA]</scope>
    <source>
        <strain evidence="1">S2</strain>
        <tissue evidence="1">Leaf</tissue>
    </source>
</reference>
<protein>
    <submittedName>
        <fullName evidence="1">Uncharacterized protein</fullName>
    </submittedName>
</protein>
<name>A0A5N5HFW5_9ROSA</name>
<proteinExistence type="predicted"/>
<evidence type="ECO:0000313" key="1">
    <source>
        <dbReference type="EMBL" id="KAB2626896.1"/>
    </source>
</evidence>
<reference evidence="2" key="2">
    <citation type="submission" date="2019-10" db="EMBL/GenBank/DDBJ databases">
        <title>A de novo genome assembly of a pear dwarfing rootstock.</title>
        <authorList>
            <person name="Wang F."/>
            <person name="Wang J."/>
            <person name="Li S."/>
            <person name="Zhang Y."/>
            <person name="Fang M."/>
            <person name="Ma L."/>
            <person name="Zhao Y."/>
            <person name="Jiang S."/>
        </authorList>
    </citation>
    <scope>NUCLEOTIDE SEQUENCE [LARGE SCALE GENOMIC DNA]</scope>
</reference>
<accession>A0A5N5HFW5</accession>
<reference evidence="1 2" key="3">
    <citation type="submission" date="2019-11" db="EMBL/GenBank/DDBJ databases">
        <title>A de novo genome assembly of a pear dwarfing rootstock.</title>
        <authorList>
            <person name="Wang F."/>
            <person name="Wang J."/>
            <person name="Li S."/>
            <person name="Zhang Y."/>
            <person name="Fang M."/>
            <person name="Ma L."/>
            <person name="Zhao Y."/>
            <person name="Jiang S."/>
        </authorList>
    </citation>
    <scope>NUCLEOTIDE SEQUENCE [LARGE SCALE GENOMIC DNA]</scope>
    <source>
        <strain evidence="1">S2</strain>
        <tissue evidence="1">Leaf</tissue>
    </source>
</reference>
<dbReference type="PANTHER" id="PTHR34222:SF99">
    <property type="entry name" value="PROTEIN, PUTATIVE-RELATED"/>
    <property type="match status" value="1"/>
</dbReference>